<dbReference type="AlphaFoldDB" id="A0A1G9C6F9"/>
<name>A0A1G9C6F9_9GAMM</name>
<feature type="transmembrane region" description="Helical" evidence="1">
    <location>
        <begin position="132"/>
        <end position="151"/>
    </location>
</feature>
<evidence type="ECO:0000256" key="1">
    <source>
        <dbReference type="SAM" id="Phobius"/>
    </source>
</evidence>
<evidence type="ECO:0008006" key="4">
    <source>
        <dbReference type="Google" id="ProtNLM"/>
    </source>
</evidence>
<protein>
    <recommendedName>
        <fullName evidence="4">DUF2878 domain-containing protein</fullName>
    </recommendedName>
</protein>
<dbReference type="Proteomes" id="UP000198525">
    <property type="component" value="Unassembled WGS sequence"/>
</dbReference>
<keyword evidence="1" id="KW-1133">Transmembrane helix</keyword>
<evidence type="ECO:0000313" key="2">
    <source>
        <dbReference type="EMBL" id="SDK47236.1"/>
    </source>
</evidence>
<reference evidence="2 3" key="1">
    <citation type="submission" date="2016-10" db="EMBL/GenBank/DDBJ databases">
        <authorList>
            <person name="de Groot N.N."/>
        </authorList>
    </citation>
    <scope>NUCLEOTIDE SEQUENCE [LARGE SCALE GENOMIC DNA]</scope>
    <source>
        <strain evidence="2 3">CGMCC 1.6133</strain>
    </source>
</reference>
<dbReference type="EMBL" id="FNES01000017">
    <property type="protein sequence ID" value="SDK47236.1"/>
    <property type="molecule type" value="Genomic_DNA"/>
</dbReference>
<dbReference type="STRING" id="376427.SAMN04487954_11737"/>
<organism evidence="2 3">
    <name type="scientific">Billgrantia gudaonensis</name>
    <dbReference type="NCBI Taxonomy" id="376427"/>
    <lineage>
        <taxon>Bacteria</taxon>
        <taxon>Pseudomonadati</taxon>
        <taxon>Pseudomonadota</taxon>
        <taxon>Gammaproteobacteria</taxon>
        <taxon>Oceanospirillales</taxon>
        <taxon>Halomonadaceae</taxon>
        <taxon>Billgrantia</taxon>
    </lineage>
</organism>
<keyword evidence="1" id="KW-0472">Membrane</keyword>
<keyword evidence="1" id="KW-0812">Transmembrane</keyword>
<feature type="transmembrane region" description="Helical" evidence="1">
    <location>
        <begin position="12"/>
        <end position="34"/>
    </location>
</feature>
<keyword evidence="3" id="KW-1185">Reference proteome</keyword>
<evidence type="ECO:0000313" key="3">
    <source>
        <dbReference type="Proteomes" id="UP000198525"/>
    </source>
</evidence>
<gene>
    <name evidence="2" type="ORF">SAMN04487954_11737</name>
</gene>
<proteinExistence type="predicted"/>
<sequence length="158" mass="17236">MPVIVNLMAFQVGWFTCVLGGSRAGGIVVALILAGHWRWLARPGEWRWLVGFAGLGFAVETALTLGGGYDFGTPPRVLPPAWLWLLWPLFATLLHHGLAWLWHRPWLAIGGGALGGTTSYAVGARLADVELAVWMLPVQAVLWGALCGWLCRRLGTQR</sequence>
<feature type="transmembrane region" description="Helical" evidence="1">
    <location>
        <begin position="46"/>
        <end position="69"/>
    </location>
</feature>
<feature type="transmembrane region" description="Helical" evidence="1">
    <location>
        <begin position="81"/>
        <end position="99"/>
    </location>
</feature>
<accession>A0A1G9C6F9</accession>
<dbReference type="Pfam" id="PF11086">
    <property type="entry name" value="DUF2878"/>
    <property type="match status" value="1"/>
</dbReference>
<dbReference type="InterPro" id="IPR021306">
    <property type="entry name" value="DUF2878"/>
</dbReference>
<feature type="transmembrane region" description="Helical" evidence="1">
    <location>
        <begin position="106"/>
        <end position="126"/>
    </location>
</feature>